<dbReference type="InterPro" id="IPR002156">
    <property type="entry name" value="RNaseH_domain"/>
</dbReference>
<dbReference type="EMBL" id="JANJYJ010000007">
    <property type="protein sequence ID" value="KAK3198215.1"/>
    <property type="molecule type" value="Genomic_DNA"/>
</dbReference>
<proteinExistence type="predicted"/>
<dbReference type="Proteomes" id="UP001281410">
    <property type="component" value="Unassembled WGS sequence"/>
</dbReference>
<evidence type="ECO:0000313" key="2">
    <source>
        <dbReference type="EMBL" id="KAK3198215.1"/>
    </source>
</evidence>
<dbReference type="Pfam" id="PF13456">
    <property type="entry name" value="RVT_3"/>
    <property type="match status" value="1"/>
</dbReference>
<dbReference type="GO" id="GO:0004523">
    <property type="term" value="F:RNA-DNA hybrid ribonuclease activity"/>
    <property type="evidence" value="ECO:0007669"/>
    <property type="project" value="InterPro"/>
</dbReference>
<evidence type="ECO:0000259" key="1">
    <source>
        <dbReference type="Pfam" id="PF13456"/>
    </source>
</evidence>
<protein>
    <recommendedName>
        <fullName evidence="1">RNase H type-1 domain-containing protein</fullName>
    </recommendedName>
</protein>
<dbReference type="AlphaFoldDB" id="A0AAE0A0I6"/>
<feature type="domain" description="RNase H type-1" evidence="1">
    <location>
        <begin position="207"/>
        <end position="265"/>
    </location>
</feature>
<comment type="caution">
    <text evidence="2">The sequence shown here is derived from an EMBL/GenBank/DDBJ whole genome shotgun (WGS) entry which is preliminary data.</text>
</comment>
<name>A0AAE0A0I6_9ROSI</name>
<sequence length="266" mass="29602">MCRSKEDGGLGFRDVGLFNQAMLAKHECRLLCNLSSLVARVLKARIGDGRSISVYKDQLLPRPPSFRIRPVRRLPDQIVVSDLMEKSSRWSEPLLNDCFDEEEAEIILGIPISCSPLRDSWLWHFDMKGSFSVRSTYKIAWNLQSTSEASSSLVSPSWWKKLCLLNLPWNQILYGDAIGSDGSVWEKAVDFVNHVNCTCGTSFENPLSFVVDHALEVVNLCNRKTLSNGDMGNTISDIQKLVSSVAEISVIHVSQNCNKAAHAAAS</sequence>
<reference evidence="2" key="1">
    <citation type="journal article" date="2023" name="Plant J.">
        <title>Genome sequences and population genomics provide insights into the demographic history, inbreeding, and mutation load of two 'living fossil' tree species of Dipteronia.</title>
        <authorList>
            <person name="Feng Y."/>
            <person name="Comes H.P."/>
            <person name="Chen J."/>
            <person name="Zhu S."/>
            <person name="Lu R."/>
            <person name="Zhang X."/>
            <person name="Li P."/>
            <person name="Qiu J."/>
            <person name="Olsen K.M."/>
            <person name="Qiu Y."/>
        </authorList>
    </citation>
    <scope>NUCLEOTIDE SEQUENCE</scope>
    <source>
        <strain evidence="2">NBL</strain>
    </source>
</reference>
<dbReference type="GO" id="GO:0003676">
    <property type="term" value="F:nucleic acid binding"/>
    <property type="evidence" value="ECO:0007669"/>
    <property type="project" value="InterPro"/>
</dbReference>
<accession>A0AAE0A0I6</accession>
<gene>
    <name evidence="2" type="ORF">Dsin_021630</name>
</gene>
<evidence type="ECO:0000313" key="3">
    <source>
        <dbReference type="Proteomes" id="UP001281410"/>
    </source>
</evidence>
<organism evidence="2 3">
    <name type="scientific">Dipteronia sinensis</name>
    <dbReference type="NCBI Taxonomy" id="43782"/>
    <lineage>
        <taxon>Eukaryota</taxon>
        <taxon>Viridiplantae</taxon>
        <taxon>Streptophyta</taxon>
        <taxon>Embryophyta</taxon>
        <taxon>Tracheophyta</taxon>
        <taxon>Spermatophyta</taxon>
        <taxon>Magnoliopsida</taxon>
        <taxon>eudicotyledons</taxon>
        <taxon>Gunneridae</taxon>
        <taxon>Pentapetalae</taxon>
        <taxon>rosids</taxon>
        <taxon>malvids</taxon>
        <taxon>Sapindales</taxon>
        <taxon>Sapindaceae</taxon>
        <taxon>Hippocastanoideae</taxon>
        <taxon>Acereae</taxon>
        <taxon>Dipteronia</taxon>
    </lineage>
</organism>
<keyword evidence="3" id="KW-1185">Reference proteome</keyword>